<keyword evidence="2 15" id="KW-0547">Nucleotide-binding</keyword>
<keyword evidence="3" id="KW-0227">DNA damage</keyword>
<dbReference type="Proteomes" id="UP001220964">
    <property type="component" value="Unassembled WGS sequence"/>
</dbReference>
<evidence type="ECO:0000259" key="16">
    <source>
        <dbReference type="PROSITE" id="PS51198"/>
    </source>
</evidence>
<dbReference type="SUPFAM" id="SSF52980">
    <property type="entry name" value="Restriction endonuclease-like"/>
    <property type="match status" value="1"/>
</dbReference>
<feature type="binding site" evidence="15">
    <location>
        <begin position="24"/>
        <end position="31"/>
    </location>
    <ligand>
        <name>ATP</name>
        <dbReference type="ChEBI" id="CHEBI:30616"/>
    </ligand>
</feature>
<dbReference type="Gene3D" id="1.10.486.10">
    <property type="entry name" value="PCRA, domain 4"/>
    <property type="match status" value="1"/>
</dbReference>
<dbReference type="InterPro" id="IPR011335">
    <property type="entry name" value="Restrct_endonuc-II-like"/>
</dbReference>
<dbReference type="InterPro" id="IPR014151">
    <property type="entry name" value="DNA_helicase_AddA"/>
</dbReference>
<dbReference type="GO" id="GO:0004527">
    <property type="term" value="F:exonuclease activity"/>
    <property type="evidence" value="ECO:0007669"/>
    <property type="project" value="UniProtKB-KW"/>
</dbReference>
<keyword evidence="4 15" id="KW-0378">Hydrolase</keyword>
<name>A0AAE3T8Z5_9RHOB</name>
<evidence type="ECO:0000313" key="19">
    <source>
        <dbReference type="Proteomes" id="UP001220964"/>
    </source>
</evidence>
<dbReference type="AlphaFoldDB" id="A0AAE3T8Z5"/>
<dbReference type="GO" id="GO:0043138">
    <property type="term" value="F:3'-5' DNA helicase activity"/>
    <property type="evidence" value="ECO:0007669"/>
    <property type="project" value="UniProtKB-EC"/>
</dbReference>
<dbReference type="Pfam" id="PF00580">
    <property type="entry name" value="UvrD-helicase"/>
    <property type="match status" value="1"/>
</dbReference>
<dbReference type="InterPro" id="IPR000212">
    <property type="entry name" value="DNA_helicase_UvrD/REP"/>
</dbReference>
<dbReference type="Pfam" id="PF13361">
    <property type="entry name" value="UvrD_C"/>
    <property type="match status" value="1"/>
</dbReference>
<dbReference type="GO" id="GO:0005829">
    <property type="term" value="C:cytosol"/>
    <property type="evidence" value="ECO:0007669"/>
    <property type="project" value="TreeGrafter"/>
</dbReference>
<protein>
    <recommendedName>
        <fullName evidence="12">DNA 3'-5' helicase</fullName>
        <ecNumber evidence="12">5.6.2.4</ecNumber>
    </recommendedName>
    <alternativeName>
        <fullName evidence="13">DNA 3'-5' helicase II</fullName>
    </alternativeName>
</protein>
<evidence type="ECO:0000256" key="9">
    <source>
        <dbReference type="ARBA" id="ARBA00023204"/>
    </source>
</evidence>
<dbReference type="PANTHER" id="PTHR11070:SF2">
    <property type="entry name" value="ATP-DEPENDENT DNA HELICASE SRS2"/>
    <property type="match status" value="1"/>
</dbReference>
<dbReference type="NCBIfam" id="TIGR02784">
    <property type="entry name" value="addA_alphas"/>
    <property type="match status" value="1"/>
</dbReference>
<dbReference type="InterPro" id="IPR038726">
    <property type="entry name" value="PDDEXK_AddAB-type"/>
</dbReference>
<dbReference type="InterPro" id="IPR027417">
    <property type="entry name" value="P-loop_NTPase"/>
</dbReference>
<evidence type="ECO:0000256" key="2">
    <source>
        <dbReference type="ARBA" id="ARBA00022741"/>
    </source>
</evidence>
<dbReference type="Gene3D" id="3.90.320.10">
    <property type="match status" value="1"/>
</dbReference>
<evidence type="ECO:0000256" key="7">
    <source>
        <dbReference type="ARBA" id="ARBA00022840"/>
    </source>
</evidence>
<evidence type="ECO:0000313" key="18">
    <source>
        <dbReference type="EMBL" id="MDF0601298.1"/>
    </source>
</evidence>
<evidence type="ECO:0000256" key="3">
    <source>
        <dbReference type="ARBA" id="ARBA00022763"/>
    </source>
</evidence>
<organism evidence="18 19">
    <name type="scientific">Psychromarinibacter sediminicola</name>
    <dbReference type="NCBI Taxonomy" id="3033385"/>
    <lineage>
        <taxon>Bacteria</taxon>
        <taxon>Pseudomonadati</taxon>
        <taxon>Pseudomonadota</taxon>
        <taxon>Alphaproteobacteria</taxon>
        <taxon>Rhodobacterales</taxon>
        <taxon>Paracoccaceae</taxon>
        <taxon>Psychromarinibacter</taxon>
    </lineage>
</organism>
<evidence type="ECO:0000256" key="14">
    <source>
        <dbReference type="ARBA" id="ARBA00048988"/>
    </source>
</evidence>
<keyword evidence="8" id="KW-0238">DNA-binding</keyword>
<evidence type="ECO:0000256" key="13">
    <source>
        <dbReference type="ARBA" id="ARBA00034923"/>
    </source>
</evidence>
<accession>A0AAE3T8Z5</accession>
<evidence type="ECO:0000259" key="17">
    <source>
        <dbReference type="PROSITE" id="PS51217"/>
    </source>
</evidence>
<keyword evidence="6" id="KW-0269">Exonuclease</keyword>
<evidence type="ECO:0000256" key="10">
    <source>
        <dbReference type="ARBA" id="ARBA00023235"/>
    </source>
</evidence>
<dbReference type="GO" id="GO:0000725">
    <property type="term" value="P:recombinational repair"/>
    <property type="evidence" value="ECO:0007669"/>
    <property type="project" value="TreeGrafter"/>
</dbReference>
<evidence type="ECO:0000256" key="11">
    <source>
        <dbReference type="ARBA" id="ARBA00034617"/>
    </source>
</evidence>
<dbReference type="InterPro" id="IPR014016">
    <property type="entry name" value="UvrD-like_ATP-bd"/>
</dbReference>
<dbReference type="PROSITE" id="PS51198">
    <property type="entry name" value="UVRD_HELICASE_ATP_BIND"/>
    <property type="match status" value="1"/>
</dbReference>
<reference evidence="18" key="1">
    <citation type="submission" date="2023-03" db="EMBL/GenBank/DDBJ databases">
        <title>Multiphase analysis and comparison of six strains from genera Psychromarinibacter, Lutimaribacter, and Maritimibacter, including a novel species: Psychromarinibacter sediminicola sp. nov.</title>
        <authorList>
            <person name="Wang Y.-H."/>
            <person name="Ye M.-Q."/>
            <person name="Du Z.-J."/>
        </authorList>
    </citation>
    <scope>NUCLEOTIDE SEQUENCE</scope>
    <source>
        <strain evidence="18">C21-152</strain>
    </source>
</reference>
<keyword evidence="5 15" id="KW-0347">Helicase</keyword>
<comment type="catalytic activity">
    <reaction evidence="11">
        <text>Couples ATP hydrolysis with the unwinding of duplex DNA by translocating in the 3'-5' direction.</text>
        <dbReference type="EC" id="5.6.2.4"/>
    </reaction>
</comment>
<feature type="domain" description="UvrD-like helicase C-terminal" evidence="17">
    <location>
        <begin position="498"/>
        <end position="778"/>
    </location>
</feature>
<dbReference type="EMBL" id="JARGYC010000025">
    <property type="protein sequence ID" value="MDF0601298.1"/>
    <property type="molecule type" value="Genomic_DNA"/>
</dbReference>
<dbReference type="GO" id="GO:0033202">
    <property type="term" value="C:DNA helicase complex"/>
    <property type="evidence" value="ECO:0007669"/>
    <property type="project" value="TreeGrafter"/>
</dbReference>
<evidence type="ECO:0000256" key="8">
    <source>
        <dbReference type="ARBA" id="ARBA00023125"/>
    </source>
</evidence>
<comment type="catalytic activity">
    <reaction evidence="14">
        <text>ATP + H2O = ADP + phosphate + H(+)</text>
        <dbReference type="Rhea" id="RHEA:13065"/>
        <dbReference type="ChEBI" id="CHEBI:15377"/>
        <dbReference type="ChEBI" id="CHEBI:15378"/>
        <dbReference type="ChEBI" id="CHEBI:30616"/>
        <dbReference type="ChEBI" id="CHEBI:43474"/>
        <dbReference type="ChEBI" id="CHEBI:456216"/>
        <dbReference type="EC" id="5.6.2.4"/>
    </reaction>
</comment>
<evidence type="ECO:0000256" key="12">
    <source>
        <dbReference type="ARBA" id="ARBA00034808"/>
    </source>
</evidence>
<evidence type="ECO:0000256" key="4">
    <source>
        <dbReference type="ARBA" id="ARBA00022801"/>
    </source>
</evidence>
<dbReference type="Gene3D" id="3.40.50.300">
    <property type="entry name" value="P-loop containing nucleotide triphosphate hydrolases"/>
    <property type="match status" value="4"/>
</dbReference>
<evidence type="ECO:0000256" key="5">
    <source>
        <dbReference type="ARBA" id="ARBA00022806"/>
    </source>
</evidence>
<dbReference type="SUPFAM" id="SSF52540">
    <property type="entry name" value="P-loop containing nucleoside triphosphate hydrolases"/>
    <property type="match status" value="1"/>
</dbReference>
<keyword evidence="9" id="KW-0234">DNA repair</keyword>
<keyword evidence="1" id="KW-0540">Nuclease</keyword>
<dbReference type="InterPro" id="IPR014017">
    <property type="entry name" value="DNA_helicase_UvrD-like_C"/>
</dbReference>
<dbReference type="InterPro" id="IPR011604">
    <property type="entry name" value="PDDEXK-like_dom_sf"/>
</dbReference>
<dbReference type="PANTHER" id="PTHR11070">
    <property type="entry name" value="UVRD / RECB / PCRA DNA HELICASE FAMILY MEMBER"/>
    <property type="match status" value="1"/>
</dbReference>
<dbReference type="PROSITE" id="PS51217">
    <property type="entry name" value="UVRD_HELICASE_CTER"/>
    <property type="match status" value="1"/>
</dbReference>
<dbReference type="GO" id="GO:0003677">
    <property type="term" value="F:DNA binding"/>
    <property type="evidence" value="ECO:0007669"/>
    <property type="project" value="UniProtKB-KW"/>
</dbReference>
<gene>
    <name evidence="18" type="primary">addA</name>
    <name evidence="18" type="ORF">P1J78_11200</name>
</gene>
<evidence type="ECO:0000256" key="1">
    <source>
        <dbReference type="ARBA" id="ARBA00022722"/>
    </source>
</evidence>
<dbReference type="GO" id="GO:0005524">
    <property type="term" value="F:ATP binding"/>
    <property type="evidence" value="ECO:0007669"/>
    <property type="project" value="UniProtKB-UniRule"/>
</dbReference>
<dbReference type="RefSeq" id="WP_275567438.1">
    <property type="nucleotide sequence ID" value="NZ_JARGYC010000025.1"/>
</dbReference>
<proteinExistence type="predicted"/>
<feature type="domain" description="UvrD-like helicase ATP-binding" evidence="16">
    <location>
        <begin position="3"/>
        <end position="479"/>
    </location>
</feature>
<dbReference type="EC" id="5.6.2.4" evidence="12"/>
<keyword evidence="7 15" id="KW-0067">ATP-binding</keyword>
<sequence>MKLDAATIRQNQAAAPGTSTWLSANAGSGKTRVLTDRVARLLLRGVSPQNILCLTYTKAAASEMQNRLFRRLGDWAMMPDGKLAEQLQKMGETDIGAPERLAEARRLFARAIETPGGLRIQTIHSFCSSLLRRFPLEAGVSPSFVEMDDRAADRLREAVVEDLADGGDVAAVDAVAAHYSGDDLGALTRAVVASQAAFRPPAEWQDILHWFGLAPDTGFDDVVATACDGTEPDLVARLLPLAESQSKTYAEFGRTLAALDLEEPGEEVYRELCRLFLYASGDKQGQSKSVNFPQSNHRKAVEAFEPILPELHAFMDRVAEARAIEVALNAAEKTAALHRFAAAFLPAYEARKLAHGWLDFDDLILKTLALLSDPKVADWVLYRLDGGLDHILVDEAQDTSPVQWQVIERLAQEFTAGLGARDETVRTIFVVGDKKQSIYSFQGADPREFDRMRDHFRDRLEGAGGQLQRLELEYSFRSSDAVLRLVDTVFGDVPEARMEIDAAHRAFREEMPGRVDLWPPVPKAEPADKPHWYDPVDIKRESDCDVVLARKIAADIRRMVASETIPTAEDGRRRVTPGDVLILVRRRSDLFAEIIRACKAQGLPVAGADRLKLGGELAVKDLAAVLSFLATPEDDLSLAAALRSPLFGWTEADLYDLAAGRGDRYLWQTLRDRAGDWPATMTILDDLRGQADYLRPYDLIERILSRHDGRRGLLARLGAEAEDGIDSLLGQALAYERMEVPSLTGFLTWLETDDVEVKRQMDSAGDQIRVMTVHGAKGLESPIVILPDTAKRRPLPGGEIVTLENGQAVWRTSAGAQPDVMKQALDRRKADEADEALRLLYVAMTRAETWLIVAAAGEVGEAGDSWHDLVRQGMERLGALPLETPVGEGLRHAYRNWDAGPLTGADAEDAATPALPSWIDRHLPAPDKTTVLSPSDLGGAKVLPGESDGDTEAALRRGRQMHLLFEHLPGTPEADWPAIAGALFAEGEDAANEAELETLLHDASRIIKGHAFDWLFAPGVLSEVDMSAALPALNGQRIHGTIDKLLVEPDRVLAVDFKTNRLVPDRPEDVPEGLLRQMAAYEEGLARIYPDRTVEVAILWTSRPSLMPLPRDIVRESLHSYATS</sequence>
<keyword evidence="19" id="KW-1185">Reference proteome</keyword>
<evidence type="ECO:0000256" key="15">
    <source>
        <dbReference type="PROSITE-ProRule" id="PRU00560"/>
    </source>
</evidence>
<dbReference type="Pfam" id="PF12705">
    <property type="entry name" value="PDDEXK_1"/>
    <property type="match status" value="1"/>
</dbReference>
<evidence type="ECO:0000256" key="6">
    <source>
        <dbReference type="ARBA" id="ARBA00022839"/>
    </source>
</evidence>
<comment type="caution">
    <text evidence="18">The sequence shown here is derived from an EMBL/GenBank/DDBJ whole genome shotgun (WGS) entry which is preliminary data.</text>
</comment>
<keyword evidence="10" id="KW-0413">Isomerase</keyword>